<gene>
    <name evidence="1" type="ORF">PFISCL1PPCAC_438</name>
</gene>
<evidence type="ECO:0000313" key="1">
    <source>
        <dbReference type="EMBL" id="GMT09141.1"/>
    </source>
</evidence>
<sequence length="164" mass="18042">IILTLVNLNESGRDCCSVNIRRDNFVLSGDGNDKASDASVAGWVEVLHSSRSIDVLEAVDEPLESAKRVGVHFDVQHGLTAGLKREIGNLVEESWCLVDHDETRSGRVFLLTSESRGLTPLLVLGRITDVDISVTGRHSGGVSRRAFVHTAFWRVHRQRGDVET</sequence>
<evidence type="ECO:0000313" key="2">
    <source>
        <dbReference type="Proteomes" id="UP001432322"/>
    </source>
</evidence>
<dbReference type="AlphaFoldDB" id="A0AAV5URP7"/>
<dbReference type="EMBL" id="BTSY01000001">
    <property type="protein sequence ID" value="GMT09141.1"/>
    <property type="molecule type" value="Genomic_DNA"/>
</dbReference>
<comment type="caution">
    <text evidence="1">The sequence shown here is derived from an EMBL/GenBank/DDBJ whole genome shotgun (WGS) entry which is preliminary data.</text>
</comment>
<keyword evidence="2" id="KW-1185">Reference proteome</keyword>
<proteinExistence type="predicted"/>
<reference evidence="1" key="1">
    <citation type="submission" date="2023-10" db="EMBL/GenBank/DDBJ databases">
        <title>Genome assembly of Pristionchus species.</title>
        <authorList>
            <person name="Yoshida K."/>
            <person name="Sommer R.J."/>
        </authorList>
    </citation>
    <scope>NUCLEOTIDE SEQUENCE</scope>
    <source>
        <strain evidence="1">RS5133</strain>
    </source>
</reference>
<dbReference type="Proteomes" id="UP001432322">
    <property type="component" value="Unassembled WGS sequence"/>
</dbReference>
<name>A0AAV5URP7_9BILA</name>
<organism evidence="1 2">
    <name type="scientific">Pristionchus fissidentatus</name>
    <dbReference type="NCBI Taxonomy" id="1538716"/>
    <lineage>
        <taxon>Eukaryota</taxon>
        <taxon>Metazoa</taxon>
        <taxon>Ecdysozoa</taxon>
        <taxon>Nematoda</taxon>
        <taxon>Chromadorea</taxon>
        <taxon>Rhabditida</taxon>
        <taxon>Rhabditina</taxon>
        <taxon>Diplogasteromorpha</taxon>
        <taxon>Diplogasteroidea</taxon>
        <taxon>Neodiplogasteridae</taxon>
        <taxon>Pristionchus</taxon>
    </lineage>
</organism>
<accession>A0AAV5URP7</accession>
<feature type="non-terminal residue" evidence="1">
    <location>
        <position position="1"/>
    </location>
</feature>
<protein>
    <submittedName>
        <fullName evidence="1">Uncharacterized protein</fullName>
    </submittedName>
</protein>
<feature type="non-terminal residue" evidence="1">
    <location>
        <position position="164"/>
    </location>
</feature>